<dbReference type="RefSeq" id="WP_015819874.1">
    <property type="nucleotide sequence ID" value="NC_012997.1"/>
</dbReference>
<dbReference type="OrthoDB" id="6503536at2"/>
<protein>
    <submittedName>
        <fullName evidence="4">Oxidoreductase, short chain dehydrogenase/reductase family</fullName>
        <ecNumber evidence="4">1.1.1.-</ecNumber>
    </submittedName>
</protein>
<dbReference type="Pfam" id="PF00106">
    <property type="entry name" value="adh_short"/>
    <property type="match status" value="1"/>
</dbReference>
<accession>C5BMH1</accession>
<dbReference type="SUPFAM" id="SSF51735">
    <property type="entry name" value="NAD(P)-binding Rossmann-fold domains"/>
    <property type="match status" value="1"/>
</dbReference>
<dbReference type="AlphaFoldDB" id="C5BMH1"/>
<dbReference type="eggNOG" id="COG4221">
    <property type="taxonomic scope" value="Bacteria"/>
</dbReference>
<dbReference type="PANTHER" id="PTHR42901:SF1">
    <property type="entry name" value="ALCOHOL DEHYDROGENASE"/>
    <property type="match status" value="1"/>
</dbReference>
<dbReference type="HOGENOM" id="CLU_010194_2_10_6"/>
<dbReference type="EMBL" id="CP001614">
    <property type="protein sequence ID" value="ACR13759.1"/>
    <property type="molecule type" value="Genomic_DNA"/>
</dbReference>
<sequence>MSNTVLITGASSGFGEACARLYASKGHPLVLLARRGDRLQQLSDELSPLVNVHILVADVTKTEALLEALQSIPDAFLPVNILINNAGLALGLDKAQDAEWQDWQIMVDTNITGLLAITHHLLPAMVASNSGHVINIASTAASWPYPGGNTYGASKAFVQQFSRGLRADLLGTRVRVSTLSPGMAETDFSKVRFHGDESKAAAVYANAKALSAEDIADIVYWITSVPPHVNVNELEVMPVDQAWGPLAVHRHSS</sequence>
<dbReference type="STRING" id="377629.TERTU_2722"/>
<reference evidence="4 5" key="1">
    <citation type="journal article" date="2009" name="PLoS ONE">
        <title>The complete genome of Teredinibacter turnerae T7901: an intracellular endosymbiont of marine wood-boring bivalves (shipworms).</title>
        <authorList>
            <person name="Yang J.C."/>
            <person name="Madupu R."/>
            <person name="Durkin A.S."/>
            <person name="Ekborg N.A."/>
            <person name="Pedamallu C.S."/>
            <person name="Hostetler J.B."/>
            <person name="Radune D."/>
            <person name="Toms B.S."/>
            <person name="Henrissat B."/>
            <person name="Coutinho P.M."/>
            <person name="Schwarz S."/>
            <person name="Field L."/>
            <person name="Trindade-Silva A.E."/>
            <person name="Soares C.A.G."/>
            <person name="Elshahawi S."/>
            <person name="Hanora A."/>
            <person name="Schmidt E.W."/>
            <person name="Haygood M.G."/>
            <person name="Posfai J."/>
            <person name="Benner J."/>
            <person name="Madinger C."/>
            <person name="Nove J."/>
            <person name="Anton B."/>
            <person name="Chaudhary K."/>
            <person name="Foster J."/>
            <person name="Holman A."/>
            <person name="Kumar S."/>
            <person name="Lessard P.A."/>
            <person name="Luyten Y.A."/>
            <person name="Slatko B."/>
            <person name="Wood N."/>
            <person name="Wu B."/>
            <person name="Teplitski M."/>
            <person name="Mougous J.D."/>
            <person name="Ward N."/>
            <person name="Eisen J.A."/>
            <person name="Badger J.H."/>
            <person name="Distel D.L."/>
        </authorList>
    </citation>
    <scope>NUCLEOTIDE SEQUENCE [LARGE SCALE GENOMIC DNA]</scope>
    <source>
        <strain evidence="5">ATCC 39867 / T7901</strain>
    </source>
</reference>
<evidence type="ECO:0000256" key="2">
    <source>
        <dbReference type="ARBA" id="ARBA00023002"/>
    </source>
</evidence>
<evidence type="ECO:0000256" key="1">
    <source>
        <dbReference type="ARBA" id="ARBA00006484"/>
    </source>
</evidence>
<dbReference type="Gene3D" id="3.40.50.720">
    <property type="entry name" value="NAD(P)-binding Rossmann-like Domain"/>
    <property type="match status" value="1"/>
</dbReference>
<dbReference type="InterPro" id="IPR036291">
    <property type="entry name" value="NAD(P)-bd_dom_sf"/>
</dbReference>
<name>C5BMH1_TERTT</name>
<dbReference type="Proteomes" id="UP000009080">
    <property type="component" value="Chromosome"/>
</dbReference>
<dbReference type="PANTHER" id="PTHR42901">
    <property type="entry name" value="ALCOHOL DEHYDROGENASE"/>
    <property type="match status" value="1"/>
</dbReference>
<dbReference type="PROSITE" id="PS00061">
    <property type="entry name" value="ADH_SHORT"/>
    <property type="match status" value="1"/>
</dbReference>
<dbReference type="KEGG" id="ttu:TERTU_2722"/>
<evidence type="ECO:0000313" key="4">
    <source>
        <dbReference type="EMBL" id="ACR13759.1"/>
    </source>
</evidence>
<organism evidence="4 5">
    <name type="scientific">Teredinibacter turnerae (strain ATCC 39867 / T7901)</name>
    <dbReference type="NCBI Taxonomy" id="377629"/>
    <lineage>
        <taxon>Bacteria</taxon>
        <taxon>Pseudomonadati</taxon>
        <taxon>Pseudomonadota</taxon>
        <taxon>Gammaproteobacteria</taxon>
        <taxon>Cellvibrionales</taxon>
        <taxon>Cellvibrionaceae</taxon>
        <taxon>Teredinibacter</taxon>
    </lineage>
</organism>
<keyword evidence="2 4" id="KW-0560">Oxidoreductase</keyword>
<evidence type="ECO:0000313" key="5">
    <source>
        <dbReference type="Proteomes" id="UP000009080"/>
    </source>
</evidence>
<dbReference type="FunFam" id="3.40.50.720:FF:000047">
    <property type="entry name" value="NADP-dependent L-serine/L-allo-threonine dehydrogenase"/>
    <property type="match status" value="1"/>
</dbReference>
<comment type="similarity">
    <text evidence="1 3">Belongs to the short-chain dehydrogenases/reductases (SDR) family.</text>
</comment>
<dbReference type="GO" id="GO:0016616">
    <property type="term" value="F:oxidoreductase activity, acting on the CH-OH group of donors, NAD or NADP as acceptor"/>
    <property type="evidence" value="ECO:0007669"/>
    <property type="project" value="UniProtKB-ARBA"/>
</dbReference>
<keyword evidence="5" id="KW-1185">Reference proteome</keyword>
<dbReference type="EC" id="1.1.1.-" evidence="4"/>
<dbReference type="PRINTS" id="PR00080">
    <property type="entry name" value="SDRFAMILY"/>
</dbReference>
<dbReference type="PIRSF" id="PIRSF000126">
    <property type="entry name" value="11-beta-HSD1"/>
    <property type="match status" value="1"/>
</dbReference>
<evidence type="ECO:0000256" key="3">
    <source>
        <dbReference type="RuleBase" id="RU000363"/>
    </source>
</evidence>
<dbReference type="PRINTS" id="PR00081">
    <property type="entry name" value="GDHRDH"/>
</dbReference>
<proteinExistence type="inferred from homology"/>
<gene>
    <name evidence="4" type="ordered locus">TERTU_2722</name>
</gene>
<dbReference type="InterPro" id="IPR002347">
    <property type="entry name" value="SDR_fam"/>
</dbReference>
<dbReference type="InterPro" id="IPR020904">
    <property type="entry name" value="Sc_DH/Rdtase_CS"/>
</dbReference>